<evidence type="ECO:0000259" key="1">
    <source>
        <dbReference type="SMART" id="SM00897"/>
    </source>
</evidence>
<evidence type="ECO:0000259" key="2">
    <source>
        <dbReference type="SMART" id="SM01204"/>
    </source>
</evidence>
<comment type="caution">
    <text evidence="3">The sequence shown here is derived from an EMBL/GenBank/DDBJ whole genome shotgun (WGS) entry which is preliminary data.</text>
</comment>
<dbReference type="Proteomes" id="UP001187221">
    <property type="component" value="Unassembled WGS sequence"/>
</dbReference>
<dbReference type="PANTHER" id="PTHR40252">
    <property type="entry name" value="BLR0328 PROTEIN"/>
    <property type="match status" value="1"/>
</dbReference>
<feature type="domain" description="FIST" evidence="1">
    <location>
        <begin position="32"/>
        <end position="244"/>
    </location>
</feature>
<gene>
    <name evidence="3" type="ORF">NUTIK01_26690</name>
</gene>
<dbReference type="Pfam" id="PF08495">
    <property type="entry name" value="FIST"/>
    <property type="match status" value="1"/>
</dbReference>
<dbReference type="SMART" id="SM00897">
    <property type="entry name" value="FIST"/>
    <property type="match status" value="1"/>
</dbReference>
<organism evidence="3 4">
    <name type="scientific">Novosphingobium pituita</name>
    <dbReference type="NCBI Taxonomy" id="3056842"/>
    <lineage>
        <taxon>Bacteria</taxon>
        <taxon>Pseudomonadati</taxon>
        <taxon>Pseudomonadota</taxon>
        <taxon>Alphaproteobacteria</taxon>
        <taxon>Sphingomonadales</taxon>
        <taxon>Sphingomonadaceae</taxon>
        <taxon>Novosphingobium</taxon>
    </lineage>
</organism>
<proteinExistence type="predicted"/>
<accession>A0ABQ6P9F3</accession>
<evidence type="ECO:0000313" key="3">
    <source>
        <dbReference type="EMBL" id="GMM61892.1"/>
    </source>
</evidence>
<dbReference type="EMBL" id="BTFW01000001">
    <property type="protein sequence ID" value="GMM61892.1"/>
    <property type="molecule type" value="Genomic_DNA"/>
</dbReference>
<name>A0ABQ6P9F3_9SPHN</name>
<reference evidence="3 4" key="1">
    <citation type="submission" date="2023-06" db="EMBL/GenBank/DDBJ databases">
        <title>Draft genome sequence of Novosphingobium sp. strain IK01.</title>
        <authorList>
            <person name="Hatamoto M."/>
            <person name="Ikarashi T."/>
            <person name="Yamaguchi T."/>
        </authorList>
    </citation>
    <scope>NUCLEOTIDE SEQUENCE [LARGE SCALE GENOMIC DNA]</scope>
    <source>
        <strain evidence="3 4">IK01</strain>
    </source>
</reference>
<evidence type="ECO:0000313" key="4">
    <source>
        <dbReference type="Proteomes" id="UP001187221"/>
    </source>
</evidence>
<dbReference type="SMART" id="SM01204">
    <property type="entry name" value="FIST_C"/>
    <property type="match status" value="1"/>
</dbReference>
<dbReference type="InterPro" id="IPR013702">
    <property type="entry name" value="FIST_domain_N"/>
</dbReference>
<dbReference type="InterPro" id="IPR019494">
    <property type="entry name" value="FIST_C"/>
</dbReference>
<protein>
    <submittedName>
        <fullName evidence="3">FIST N-terminal domain-containing protein</fullName>
    </submittedName>
</protein>
<keyword evidence="4" id="KW-1185">Reference proteome</keyword>
<dbReference type="PANTHER" id="PTHR40252:SF2">
    <property type="entry name" value="BLR0328 PROTEIN"/>
    <property type="match status" value="1"/>
</dbReference>
<sequence length="402" mass="43356">MDIRNCEVGVASSHASDPYDAFEEITRAIDPATLAGALMFCSHRYDRERLARAARLWSMERFPMIGCTSSGELTEAGYDEDSISLIGFPSDEFHMVSHLFEDLTQFDAGAARAAVRDLVARAELGSANLRRKGGGPVDAPVNHAALFLVDGLSHSEELLAMTVQEALGEIPLVGGSSGDGMRFKETGIFSDGDFHPAVAAVAILSTRRPLHVFRRQHYKPGKLKMVVTGADPGARCVTEINAEPAAQEYLRLAGSPDADAAVIAGPLADPSRLDMTLFAACPPMVRAGGDYHVRAVQAANPDGSLTFYCAIDEGIVLTLGEPVDQIESLKATMEDIRAAVGEVDHIIAFDCVLNRINAERRQIGRLVSEIYRRNGVVGFNTYGEQFHALHVNQTFSGLAIGR</sequence>
<feature type="domain" description="FIST C-domain" evidence="2">
    <location>
        <begin position="245"/>
        <end position="388"/>
    </location>
</feature>
<dbReference type="Pfam" id="PF10442">
    <property type="entry name" value="FIST_C"/>
    <property type="match status" value="1"/>
</dbReference>